<dbReference type="SUPFAM" id="SSF53649">
    <property type="entry name" value="Alkaline phosphatase-like"/>
    <property type="match status" value="1"/>
</dbReference>
<dbReference type="EMBL" id="JAENRR010000012">
    <property type="protein sequence ID" value="MBK3517106.1"/>
    <property type="molecule type" value="Genomic_DNA"/>
</dbReference>
<name>A0ABS1HHL0_9BACT</name>
<keyword evidence="4" id="KW-0732">Signal</keyword>
<evidence type="ECO:0000256" key="4">
    <source>
        <dbReference type="ARBA" id="ARBA00022729"/>
    </source>
</evidence>
<dbReference type="RefSeq" id="WP_200464335.1">
    <property type="nucleotide sequence ID" value="NZ_JAENRR010000012.1"/>
</dbReference>
<accession>A0ABS1HHL0</accession>
<sequence>MKCQQFSFCLFLALSLLGTLNGCKNNERKLNVIVILVDDLGVTDLGCYGSDFYQTPHIDHLANEGIRFTNSYSSCTVCSPTRASIMTGKYPARQHLTDWIEGHKYPWAKLSVPDWTMYLDSAEHTMAETFKSAGYFTAHVGKWHLGENEKDWPENHGFDVNIAGWAKGAPHRNKQKGYQGYFSPYGNPRLEDGPNDEYLTERLTNEVCTLIEEQGDAPFFINFWLYNVHTPLQACQDKIDKYKALVDSTKHHQNPIYAAMVEHTDEAVGKVIAKLKEKGLYENTIILFSSDNGGLIGRKRNRVTSNYPFRHGKGGMHEGGVRIPTILYAPNIGSKKQEVDEPVISNDYYPTLAQLAGVSIPEKQSATMDGSSWMPLLNGSGELKREAIYWHYPHYHQQGAVPYSAIRMGDWKLIDNFETNKLQLYNLSNDIGESYDLSKSHPDKTIELKEKLDAWRECIDAQFPSENPQYNKKKERRKKN</sequence>
<evidence type="ECO:0000256" key="5">
    <source>
        <dbReference type="ARBA" id="ARBA00022801"/>
    </source>
</evidence>
<evidence type="ECO:0000256" key="3">
    <source>
        <dbReference type="ARBA" id="ARBA00022723"/>
    </source>
</evidence>
<evidence type="ECO:0000313" key="9">
    <source>
        <dbReference type="Proteomes" id="UP000605676"/>
    </source>
</evidence>
<feature type="domain" description="Sulfatase N-terminal" evidence="7">
    <location>
        <begin position="31"/>
        <end position="358"/>
    </location>
</feature>
<dbReference type="InterPro" id="IPR050738">
    <property type="entry name" value="Sulfatase"/>
</dbReference>
<dbReference type="PANTHER" id="PTHR42693">
    <property type="entry name" value="ARYLSULFATASE FAMILY MEMBER"/>
    <property type="match status" value="1"/>
</dbReference>
<dbReference type="PROSITE" id="PS00149">
    <property type="entry name" value="SULFATASE_2"/>
    <property type="match status" value="1"/>
</dbReference>
<evidence type="ECO:0000313" key="8">
    <source>
        <dbReference type="EMBL" id="MBK3517106.1"/>
    </source>
</evidence>
<dbReference type="InterPro" id="IPR017850">
    <property type="entry name" value="Alkaline_phosphatase_core_sf"/>
</dbReference>
<comment type="caution">
    <text evidence="8">The sequence shown here is derived from an EMBL/GenBank/DDBJ whole genome shotgun (WGS) entry which is preliminary data.</text>
</comment>
<dbReference type="Gene3D" id="3.30.1120.10">
    <property type="match status" value="1"/>
</dbReference>
<dbReference type="CDD" id="cd16144">
    <property type="entry name" value="ARS_like"/>
    <property type="match status" value="1"/>
</dbReference>
<keyword evidence="9" id="KW-1185">Reference proteome</keyword>
<keyword evidence="5" id="KW-0378">Hydrolase</keyword>
<proteinExistence type="inferred from homology"/>
<evidence type="ECO:0000256" key="1">
    <source>
        <dbReference type="ARBA" id="ARBA00001913"/>
    </source>
</evidence>
<dbReference type="PANTHER" id="PTHR42693:SF42">
    <property type="entry name" value="ARYLSULFATASE G"/>
    <property type="match status" value="1"/>
</dbReference>
<evidence type="ECO:0000256" key="2">
    <source>
        <dbReference type="ARBA" id="ARBA00008779"/>
    </source>
</evidence>
<evidence type="ECO:0000256" key="6">
    <source>
        <dbReference type="ARBA" id="ARBA00022837"/>
    </source>
</evidence>
<protein>
    <submittedName>
        <fullName evidence="8">Sulfatase</fullName>
    </submittedName>
</protein>
<comment type="similarity">
    <text evidence="2">Belongs to the sulfatase family.</text>
</comment>
<keyword evidence="6" id="KW-0106">Calcium</keyword>
<reference evidence="8 9" key="1">
    <citation type="submission" date="2021-01" db="EMBL/GenBank/DDBJ databases">
        <title>Carboxyliciviraga sp.nov., isolated from coastal sediments.</title>
        <authorList>
            <person name="Lu D."/>
            <person name="Zhang T."/>
        </authorList>
    </citation>
    <scope>NUCLEOTIDE SEQUENCE [LARGE SCALE GENOMIC DNA]</scope>
    <source>
        <strain evidence="8 9">N1Y132</strain>
    </source>
</reference>
<evidence type="ECO:0000259" key="7">
    <source>
        <dbReference type="Pfam" id="PF00884"/>
    </source>
</evidence>
<organism evidence="8 9">
    <name type="scientific">Carboxylicivirga marina</name>
    <dbReference type="NCBI Taxonomy" id="2800988"/>
    <lineage>
        <taxon>Bacteria</taxon>
        <taxon>Pseudomonadati</taxon>
        <taxon>Bacteroidota</taxon>
        <taxon>Bacteroidia</taxon>
        <taxon>Marinilabiliales</taxon>
        <taxon>Marinilabiliaceae</taxon>
        <taxon>Carboxylicivirga</taxon>
    </lineage>
</organism>
<dbReference type="Pfam" id="PF00884">
    <property type="entry name" value="Sulfatase"/>
    <property type="match status" value="1"/>
</dbReference>
<keyword evidence="3" id="KW-0479">Metal-binding</keyword>
<gene>
    <name evidence="8" type="ORF">JIV24_07105</name>
</gene>
<dbReference type="Proteomes" id="UP000605676">
    <property type="component" value="Unassembled WGS sequence"/>
</dbReference>
<dbReference type="Gene3D" id="3.40.720.10">
    <property type="entry name" value="Alkaline Phosphatase, subunit A"/>
    <property type="match status" value="1"/>
</dbReference>
<comment type="cofactor">
    <cofactor evidence="1">
        <name>Ca(2+)</name>
        <dbReference type="ChEBI" id="CHEBI:29108"/>
    </cofactor>
</comment>
<dbReference type="InterPro" id="IPR000917">
    <property type="entry name" value="Sulfatase_N"/>
</dbReference>
<dbReference type="InterPro" id="IPR024607">
    <property type="entry name" value="Sulfatase_CS"/>
</dbReference>